<proteinExistence type="predicted"/>
<sequence length="89" mass="10471">MPRKYINRERKRSNKVSADDEWAHITGIEKGPELEIEDAMDVQERTIALTNEQANKTRHRSAGQNYKDGAFQVLERKTQTRNITPRRIY</sequence>
<name>A0A0F9G749_9ZZZZ</name>
<gene>
    <name evidence="1" type="ORF">LCGC14_2218910</name>
</gene>
<accession>A0A0F9G749</accession>
<dbReference type="AlphaFoldDB" id="A0A0F9G749"/>
<evidence type="ECO:0000313" key="1">
    <source>
        <dbReference type="EMBL" id="KKL59087.1"/>
    </source>
</evidence>
<reference evidence="1" key="1">
    <citation type="journal article" date="2015" name="Nature">
        <title>Complex archaea that bridge the gap between prokaryotes and eukaryotes.</title>
        <authorList>
            <person name="Spang A."/>
            <person name="Saw J.H."/>
            <person name="Jorgensen S.L."/>
            <person name="Zaremba-Niedzwiedzka K."/>
            <person name="Martijn J."/>
            <person name="Lind A.E."/>
            <person name="van Eijk R."/>
            <person name="Schleper C."/>
            <person name="Guy L."/>
            <person name="Ettema T.J."/>
        </authorList>
    </citation>
    <scope>NUCLEOTIDE SEQUENCE</scope>
</reference>
<dbReference type="EMBL" id="LAZR01029605">
    <property type="protein sequence ID" value="KKL59087.1"/>
    <property type="molecule type" value="Genomic_DNA"/>
</dbReference>
<organism evidence="1">
    <name type="scientific">marine sediment metagenome</name>
    <dbReference type="NCBI Taxonomy" id="412755"/>
    <lineage>
        <taxon>unclassified sequences</taxon>
        <taxon>metagenomes</taxon>
        <taxon>ecological metagenomes</taxon>
    </lineage>
</organism>
<protein>
    <submittedName>
        <fullName evidence="1">Uncharacterized protein</fullName>
    </submittedName>
</protein>
<comment type="caution">
    <text evidence="1">The sequence shown here is derived from an EMBL/GenBank/DDBJ whole genome shotgun (WGS) entry which is preliminary data.</text>
</comment>